<dbReference type="GeneID" id="27134792"/>
<dbReference type="AlphaFoldDB" id="A0A0X1KJH7"/>
<evidence type="ECO:0000256" key="6">
    <source>
        <dbReference type="ARBA" id="ARBA00023136"/>
    </source>
</evidence>
<protein>
    <submittedName>
        <fullName evidence="8">Membrane protein</fullName>
    </submittedName>
</protein>
<evidence type="ECO:0000256" key="3">
    <source>
        <dbReference type="ARBA" id="ARBA00022475"/>
    </source>
</evidence>
<dbReference type="Pfam" id="PF03706">
    <property type="entry name" value="LPG_synthase_TM"/>
    <property type="match status" value="1"/>
</dbReference>
<evidence type="ECO:0000256" key="7">
    <source>
        <dbReference type="SAM" id="Phobius"/>
    </source>
</evidence>
<dbReference type="NCBIfam" id="TIGR00374">
    <property type="entry name" value="flippase-like domain"/>
    <property type="match status" value="1"/>
</dbReference>
<keyword evidence="5 7" id="KW-1133">Transmembrane helix</keyword>
<evidence type="ECO:0000256" key="4">
    <source>
        <dbReference type="ARBA" id="ARBA00022692"/>
    </source>
</evidence>
<accession>A0A0X1KJH7</accession>
<evidence type="ECO:0000256" key="5">
    <source>
        <dbReference type="ARBA" id="ARBA00022989"/>
    </source>
</evidence>
<feature type="transmembrane region" description="Helical" evidence="7">
    <location>
        <begin position="148"/>
        <end position="171"/>
    </location>
</feature>
<proteinExistence type="inferred from homology"/>
<gene>
    <name evidence="8" type="ORF">X802_03875</name>
</gene>
<name>A0A0X1KJH7_9EURY</name>
<dbReference type="KEGG" id="tgy:X802_03875"/>
<keyword evidence="4 7" id="KW-0812">Transmembrane</keyword>
<evidence type="ECO:0000256" key="1">
    <source>
        <dbReference type="ARBA" id="ARBA00004651"/>
    </source>
</evidence>
<dbReference type="EMBL" id="CP007140">
    <property type="protein sequence ID" value="AJC71400.1"/>
    <property type="molecule type" value="Genomic_DNA"/>
</dbReference>
<dbReference type="PANTHER" id="PTHR39087">
    <property type="entry name" value="UPF0104 MEMBRANE PROTEIN MJ1595"/>
    <property type="match status" value="1"/>
</dbReference>
<feature type="transmembrane region" description="Helical" evidence="7">
    <location>
        <begin position="267"/>
        <end position="295"/>
    </location>
</feature>
<feature type="transmembrane region" description="Helical" evidence="7">
    <location>
        <begin position="307"/>
        <end position="330"/>
    </location>
</feature>
<comment type="subcellular location">
    <subcellularLocation>
        <location evidence="1">Cell membrane</location>
        <topology evidence="1">Multi-pass membrane protein</topology>
    </subcellularLocation>
</comment>
<dbReference type="OrthoDB" id="15513at2157"/>
<organism evidence="8 9">
    <name type="scientific">Thermococcus guaymasensis DSM 11113</name>
    <dbReference type="NCBI Taxonomy" id="1432656"/>
    <lineage>
        <taxon>Archaea</taxon>
        <taxon>Methanobacteriati</taxon>
        <taxon>Methanobacteriota</taxon>
        <taxon>Thermococci</taxon>
        <taxon>Thermococcales</taxon>
        <taxon>Thermococcaceae</taxon>
        <taxon>Thermococcus</taxon>
    </lineage>
</organism>
<keyword evidence="6 7" id="KW-0472">Membrane</keyword>
<evidence type="ECO:0000313" key="8">
    <source>
        <dbReference type="EMBL" id="AJC71400.1"/>
    </source>
</evidence>
<dbReference type="Proteomes" id="UP000062043">
    <property type="component" value="Chromosome"/>
</dbReference>
<keyword evidence="9" id="KW-1185">Reference proteome</keyword>
<dbReference type="InterPro" id="IPR022791">
    <property type="entry name" value="L-PG_synthase/AglD"/>
</dbReference>
<dbReference type="GO" id="GO:0005886">
    <property type="term" value="C:plasma membrane"/>
    <property type="evidence" value="ECO:0007669"/>
    <property type="project" value="UniProtKB-SubCell"/>
</dbReference>
<reference evidence="8 9" key="1">
    <citation type="submission" date="2014-01" db="EMBL/GenBank/DDBJ databases">
        <title>Genome sequencing of Thermococcus guaymasensis.</title>
        <authorList>
            <person name="Zhang X."/>
            <person name="Alvare G."/>
            <person name="Fristensky B."/>
            <person name="Chen L."/>
            <person name="Suen T."/>
            <person name="Chen Q."/>
            <person name="Ma K."/>
        </authorList>
    </citation>
    <scope>NUCLEOTIDE SEQUENCE [LARGE SCALE GENOMIC DNA]</scope>
    <source>
        <strain evidence="8 9">DSM 11113</strain>
    </source>
</reference>
<feature type="transmembrane region" description="Helical" evidence="7">
    <location>
        <begin position="36"/>
        <end position="56"/>
    </location>
</feature>
<dbReference type="PANTHER" id="PTHR39087:SF2">
    <property type="entry name" value="UPF0104 MEMBRANE PROTEIN MJ1595"/>
    <property type="match status" value="1"/>
</dbReference>
<feature type="transmembrane region" description="Helical" evidence="7">
    <location>
        <begin position="6"/>
        <end position="24"/>
    </location>
</feature>
<evidence type="ECO:0000313" key="9">
    <source>
        <dbReference type="Proteomes" id="UP000062043"/>
    </source>
</evidence>
<dbReference type="PATRIC" id="fig|1432656.3.peg.752"/>
<keyword evidence="3" id="KW-1003">Cell membrane</keyword>
<comment type="similarity">
    <text evidence="2">Belongs to the UPF0104 family.</text>
</comment>
<feature type="transmembrane region" description="Helical" evidence="7">
    <location>
        <begin position="123"/>
        <end position="142"/>
    </location>
</feature>
<dbReference type="STRING" id="1432656.X802_03875"/>
<feature type="transmembrane region" description="Helical" evidence="7">
    <location>
        <begin position="227"/>
        <end position="247"/>
    </location>
</feature>
<dbReference type="RefSeq" id="WP_062371137.1">
    <property type="nucleotide sequence ID" value="NZ_CP007140.1"/>
</dbReference>
<sequence>MDWKKVLPFVAAVLVIIALVWWAGTEDVVRILKRANVYYLFAALLMYFAGIITWAMRWQVIIEGLGVKVRFRDTLAALFIGLLFNNITPGARGGGEAVRVYYLVKRSKGSYGQLFASVTADRILDLIPVMTMLIFSSIYVYSLGFKELFFLILLLTLMLAGLTGLATVVMVSERRVRKVLYAIFNFLARLVPTRVKKHEEKFHSLVDTNIPHFTVGLRIVVKNRKTFVLSVFYSFVTWTFVVLRNYFIFLSLGCKIGLLAVVTVQMIATTVGIISVIPGGAGIIEAVTSGTYVVLGVTKEMAVTSSILDRIISFWLPLLLGTVMAAHFGLKPKEKA</sequence>
<evidence type="ECO:0000256" key="2">
    <source>
        <dbReference type="ARBA" id="ARBA00011061"/>
    </source>
</evidence>